<evidence type="ECO:0000313" key="2">
    <source>
        <dbReference type="EMBL" id="GAA1998373.1"/>
    </source>
</evidence>
<keyword evidence="1" id="KW-0812">Transmembrane</keyword>
<organism evidence="2 3">
    <name type="scientific">Microbacterium pumilum</name>
    <dbReference type="NCBI Taxonomy" id="344165"/>
    <lineage>
        <taxon>Bacteria</taxon>
        <taxon>Bacillati</taxon>
        <taxon>Actinomycetota</taxon>
        <taxon>Actinomycetes</taxon>
        <taxon>Micrococcales</taxon>
        <taxon>Microbacteriaceae</taxon>
        <taxon>Microbacterium</taxon>
    </lineage>
</organism>
<keyword evidence="1" id="KW-0472">Membrane</keyword>
<sequence length="152" mass="15851">MGGWLLLAGIALIPILIGYVLGFVAWVGGMSGSESIGGRIGWGVAPILVGWIPLVGYVLFFVYLATVRRSGSSGSGNYGVDRYRASPQSSIGQSDFGAWSSPSQTCGTCYGNKVVPCWRCNGTRTVRGTNEYCSSCQGGFVTCTSCHGTGTA</sequence>
<keyword evidence="3" id="KW-1185">Reference proteome</keyword>
<reference evidence="3" key="1">
    <citation type="journal article" date="2019" name="Int. J. Syst. Evol. Microbiol.">
        <title>The Global Catalogue of Microorganisms (GCM) 10K type strain sequencing project: providing services to taxonomists for standard genome sequencing and annotation.</title>
        <authorList>
            <consortium name="The Broad Institute Genomics Platform"/>
            <consortium name="The Broad Institute Genome Sequencing Center for Infectious Disease"/>
            <person name="Wu L."/>
            <person name="Ma J."/>
        </authorList>
    </citation>
    <scope>NUCLEOTIDE SEQUENCE [LARGE SCALE GENOMIC DNA]</scope>
    <source>
        <strain evidence="3">JCM 14902</strain>
    </source>
</reference>
<protein>
    <recommendedName>
        <fullName evidence="4">DZANK-type domain-containing protein</fullName>
    </recommendedName>
</protein>
<evidence type="ECO:0000256" key="1">
    <source>
        <dbReference type="SAM" id="Phobius"/>
    </source>
</evidence>
<keyword evidence="1" id="KW-1133">Transmembrane helix</keyword>
<feature type="transmembrane region" description="Helical" evidence="1">
    <location>
        <begin position="40"/>
        <end position="65"/>
    </location>
</feature>
<dbReference type="EMBL" id="BAAAOH010000001">
    <property type="protein sequence ID" value="GAA1998373.1"/>
    <property type="molecule type" value="Genomic_DNA"/>
</dbReference>
<feature type="transmembrane region" description="Helical" evidence="1">
    <location>
        <begin position="6"/>
        <end position="28"/>
    </location>
</feature>
<dbReference type="Proteomes" id="UP001500326">
    <property type="component" value="Unassembled WGS sequence"/>
</dbReference>
<comment type="caution">
    <text evidence="2">The sequence shown here is derived from an EMBL/GenBank/DDBJ whole genome shotgun (WGS) entry which is preliminary data.</text>
</comment>
<dbReference type="InterPro" id="IPR036280">
    <property type="entry name" value="Multihaem_cyt_sf"/>
</dbReference>
<name>A0ABP5EMA8_9MICO</name>
<accession>A0ABP5EMA8</accession>
<dbReference type="SUPFAM" id="SSF48695">
    <property type="entry name" value="Multiheme cytochromes"/>
    <property type="match status" value="1"/>
</dbReference>
<evidence type="ECO:0008006" key="4">
    <source>
        <dbReference type="Google" id="ProtNLM"/>
    </source>
</evidence>
<proteinExistence type="predicted"/>
<evidence type="ECO:0000313" key="3">
    <source>
        <dbReference type="Proteomes" id="UP001500326"/>
    </source>
</evidence>
<gene>
    <name evidence="2" type="ORF">GCM10009777_39580</name>
</gene>